<dbReference type="Pfam" id="PF19779">
    <property type="entry name" value="DUF6264"/>
    <property type="match status" value="1"/>
</dbReference>
<proteinExistence type="predicted"/>
<protein>
    <submittedName>
        <fullName evidence="3">Uncharacterized protein</fullName>
    </submittedName>
</protein>
<comment type="caution">
    <text evidence="3">The sequence shown here is derived from an EMBL/GenBank/DDBJ whole genome shotgun (WGS) entry which is preliminary data.</text>
</comment>
<keyword evidence="2" id="KW-1133">Transmembrane helix</keyword>
<gene>
    <name evidence="3" type="ORF">D9V29_13450</name>
</gene>
<sequence length="182" mass="19391">MSDPQRPRPQFGEYATPEEQRNAIKVPLDDAESIPVESQESTSSHISVQGGRDAVATAPAAGPSGDRIATMILLGVGLMTVVLSASALIDLPTAIRTTFVQLDVGTYSTESLGAAMGWTALLVQAALWITALWLSLRTLRAGRKAWWIPLVFGVVANVVMFGCIAVAMTGDPAFGEYVSRMR</sequence>
<accession>A0A3L6ZLE8</accession>
<feature type="compositionally biased region" description="Polar residues" evidence="1">
    <location>
        <begin position="36"/>
        <end position="47"/>
    </location>
</feature>
<feature type="transmembrane region" description="Helical" evidence="2">
    <location>
        <begin position="72"/>
        <end position="95"/>
    </location>
</feature>
<dbReference type="OrthoDB" id="5083906at2"/>
<dbReference type="InterPro" id="IPR046231">
    <property type="entry name" value="DUF6264"/>
</dbReference>
<keyword evidence="2" id="KW-0472">Membrane</keyword>
<dbReference type="AlphaFoldDB" id="A0A3L6ZLE8"/>
<feature type="transmembrane region" description="Helical" evidence="2">
    <location>
        <begin position="146"/>
        <end position="168"/>
    </location>
</feature>
<evidence type="ECO:0000313" key="4">
    <source>
        <dbReference type="Proteomes" id="UP000270299"/>
    </source>
</evidence>
<dbReference type="RefSeq" id="WP_121673842.1">
    <property type="nucleotide sequence ID" value="NZ_BMXM01000012.1"/>
</dbReference>
<name>A0A3L6ZLE8_9MICO</name>
<feature type="transmembrane region" description="Helical" evidence="2">
    <location>
        <begin position="115"/>
        <end position="134"/>
    </location>
</feature>
<evidence type="ECO:0000313" key="3">
    <source>
        <dbReference type="EMBL" id="RLP68485.1"/>
    </source>
</evidence>
<evidence type="ECO:0000256" key="2">
    <source>
        <dbReference type="SAM" id="Phobius"/>
    </source>
</evidence>
<keyword evidence="4" id="KW-1185">Reference proteome</keyword>
<feature type="region of interest" description="Disordered" evidence="1">
    <location>
        <begin position="1"/>
        <end position="61"/>
    </location>
</feature>
<keyword evidence="2" id="KW-0812">Transmembrane</keyword>
<reference evidence="3 4" key="1">
    <citation type="submission" date="2018-10" db="EMBL/GenBank/DDBJ databases">
        <authorList>
            <person name="Li J."/>
        </authorList>
    </citation>
    <scope>NUCLEOTIDE SEQUENCE [LARGE SCALE GENOMIC DNA]</scope>
    <source>
        <strain evidence="3 4">CCTCC AB209002</strain>
    </source>
</reference>
<evidence type="ECO:0000256" key="1">
    <source>
        <dbReference type="SAM" id="MobiDB-lite"/>
    </source>
</evidence>
<organism evidence="3 4">
    <name type="scientific">Mycetocola manganoxydans</name>
    <dbReference type="NCBI Taxonomy" id="699879"/>
    <lineage>
        <taxon>Bacteria</taxon>
        <taxon>Bacillati</taxon>
        <taxon>Actinomycetota</taxon>
        <taxon>Actinomycetes</taxon>
        <taxon>Micrococcales</taxon>
        <taxon>Microbacteriaceae</taxon>
        <taxon>Mycetocola</taxon>
    </lineage>
</organism>
<dbReference type="EMBL" id="RCUV01000020">
    <property type="protein sequence ID" value="RLP68485.1"/>
    <property type="molecule type" value="Genomic_DNA"/>
</dbReference>
<dbReference type="Proteomes" id="UP000270299">
    <property type="component" value="Unassembled WGS sequence"/>
</dbReference>